<comment type="similarity">
    <text evidence="5">Belongs to the Omp25/RopB family.</text>
</comment>
<dbReference type="Gene3D" id="2.40.160.20">
    <property type="match status" value="1"/>
</dbReference>
<comment type="subcellular location">
    <subcellularLocation>
        <location evidence="1">Cell outer membrane</location>
    </subcellularLocation>
</comment>
<keyword evidence="3" id="KW-0472">Membrane</keyword>
<evidence type="ECO:0000313" key="8">
    <source>
        <dbReference type="EMBL" id="SOR26954.1"/>
    </source>
</evidence>
<accession>A0A2N9AHX5</accession>
<evidence type="ECO:0000256" key="1">
    <source>
        <dbReference type="ARBA" id="ARBA00004442"/>
    </source>
</evidence>
<organism evidence="8 9">
    <name type="scientific">Methylorubrum extorquens</name>
    <name type="common">Methylobacterium dichloromethanicum</name>
    <name type="synonym">Methylobacterium extorquens</name>
    <dbReference type="NCBI Taxonomy" id="408"/>
    <lineage>
        <taxon>Bacteria</taxon>
        <taxon>Pseudomonadati</taxon>
        <taxon>Pseudomonadota</taxon>
        <taxon>Alphaproteobacteria</taxon>
        <taxon>Hyphomicrobiales</taxon>
        <taxon>Methylobacteriaceae</taxon>
        <taxon>Methylorubrum</taxon>
    </lineage>
</organism>
<dbReference type="AlphaFoldDB" id="A0A2N9AHX5"/>
<dbReference type="Pfam" id="PF13505">
    <property type="entry name" value="OMP_b-brl"/>
    <property type="match status" value="1"/>
</dbReference>
<dbReference type="InterPro" id="IPR011250">
    <property type="entry name" value="OMP/PagP_B-barrel"/>
</dbReference>
<feature type="domain" description="Outer membrane protein beta-barrel" evidence="7">
    <location>
        <begin position="42"/>
        <end position="298"/>
    </location>
</feature>
<evidence type="ECO:0000256" key="5">
    <source>
        <dbReference type="ARBA" id="ARBA00038306"/>
    </source>
</evidence>
<dbReference type="SUPFAM" id="SSF56925">
    <property type="entry name" value="OMPA-like"/>
    <property type="match status" value="1"/>
</dbReference>
<dbReference type="PANTHER" id="PTHR34001:SF3">
    <property type="entry name" value="BLL7405 PROTEIN"/>
    <property type="match status" value="1"/>
</dbReference>
<keyword evidence="4" id="KW-0998">Cell outer membrane</keyword>
<keyword evidence="2 6" id="KW-0732">Signal</keyword>
<feature type="signal peptide" evidence="6">
    <location>
        <begin position="1"/>
        <end position="19"/>
    </location>
</feature>
<proteinExistence type="inferred from homology"/>
<dbReference type="EMBL" id="LT962688">
    <property type="protein sequence ID" value="SOR26954.1"/>
    <property type="molecule type" value="Genomic_DNA"/>
</dbReference>
<reference evidence="9" key="1">
    <citation type="submission" date="2017-10" db="EMBL/GenBank/DDBJ databases">
        <authorList>
            <person name="Regsiter A."/>
            <person name="William W."/>
        </authorList>
    </citation>
    <scope>NUCLEOTIDE SEQUENCE [LARGE SCALE GENOMIC DNA]</scope>
</reference>
<evidence type="ECO:0000256" key="2">
    <source>
        <dbReference type="ARBA" id="ARBA00022729"/>
    </source>
</evidence>
<evidence type="ECO:0000259" key="7">
    <source>
        <dbReference type="Pfam" id="PF13505"/>
    </source>
</evidence>
<protein>
    <submittedName>
        <fullName evidence="8">Porin</fullName>
    </submittedName>
</protein>
<feature type="chain" id="PRO_5014627597" evidence="6">
    <location>
        <begin position="20"/>
        <end position="308"/>
    </location>
</feature>
<evidence type="ECO:0000313" key="9">
    <source>
        <dbReference type="Proteomes" id="UP000233769"/>
    </source>
</evidence>
<sequence length="308" mass="33293">MRIATLALLTTVLVSPALAADLDYGVLRGYDDDYPAPAPIIDWSGFYVGGHGGYSSASMGFTNVFSKPYSQYFRARDIETEFGISSLLSFASQRVHGITYGAFAGYNIQLDDAVFGIEVDYTSFSKSGMSYSEISRFVTTKNNMFETVNLRGFSRTELEDFGTIRGRAGYAFGSFLPFVTAGLAIGRATILDQPEVQNYGYDATAAAAYQTNPKAGAPVTHHGYANGNTAFDPSAPQDPQKSIPDGFYQIPAKPKSKAMAGVALGAGLEYAITPNFLLRGEYQYVLFDDFDGHKINVNTVRGGAAIKF</sequence>
<evidence type="ECO:0000256" key="3">
    <source>
        <dbReference type="ARBA" id="ARBA00023136"/>
    </source>
</evidence>
<dbReference type="Proteomes" id="UP000233769">
    <property type="component" value="Chromosome tk0001"/>
</dbReference>
<dbReference type="PANTHER" id="PTHR34001">
    <property type="entry name" value="BLL7405 PROTEIN"/>
    <property type="match status" value="1"/>
</dbReference>
<dbReference type="GO" id="GO:0009279">
    <property type="term" value="C:cell outer membrane"/>
    <property type="evidence" value="ECO:0007669"/>
    <property type="project" value="UniProtKB-SubCell"/>
</dbReference>
<evidence type="ECO:0000256" key="4">
    <source>
        <dbReference type="ARBA" id="ARBA00023237"/>
    </source>
</evidence>
<name>A0A2N9AHX5_METEX</name>
<dbReference type="InterPro" id="IPR027385">
    <property type="entry name" value="Beta-barrel_OMP"/>
</dbReference>
<dbReference type="InterPro" id="IPR051692">
    <property type="entry name" value="OMP-like"/>
</dbReference>
<evidence type="ECO:0000256" key="6">
    <source>
        <dbReference type="SAM" id="SignalP"/>
    </source>
</evidence>
<gene>
    <name evidence="8" type="ORF">TK0001_0352</name>
</gene>